<name>A0ACC6CC63_9BURK</name>
<proteinExistence type="predicted"/>
<reference evidence="1" key="1">
    <citation type="submission" date="2022-08" db="EMBL/GenBank/DDBJ databases">
        <title>Genome sequencing of Pelomonas sp. UHG3.</title>
        <authorList>
            <person name="So Y."/>
        </authorList>
    </citation>
    <scope>NUCLEOTIDE SEQUENCE</scope>
    <source>
        <strain evidence="1">UHG3</strain>
    </source>
</reference>
<organism evidence="1 2">
    <name type="scientific">Roseateles hydrophilus</name>
    <dbReference type="NCBI Taxonomy" id="2975054"/>
    <lineage>
        <taxon>Bacteria</taxon>
        <taxon>Pseudomonadati</taxon>
        <taxon>Pseudomonadota</taxon>
        <taxon>Betaproteobacteria</taxon>
        <taxon>Burkholderiales</taxon>
        <taxon>Sphaerotilaceae</taxon>
        <taxon>Roseateles</taxon>
    </lineage>
</organism>
<keyword evidence="1" id="KW-0456">Lyase</keyword>
<dbReference type="EC" id="4.1.1.32" evidence="1"/>
<accession>A0ACC6CC63</accession>
<sequence length="623" mass="67577">MNQPVMQGLRLNLPAYVKNARLIAWVAEIAALTEAADVYWCDGSTDEYQRLCEQLVAAGTFKKLNPALRPGSYLANSDPSDVARVEDRTFICSERQEDAGATNNWMAPAEMRALLQTGETALFKGCMKGRTMYVVPFSMGPLGSPIAHIGVELSDSPYVAVNMRTMTRMGRAVVELLGSDGEFVPCVHTVGAPLQPGQADVSWPCNTTKYIVHYPETREIWSYGSGYGGNALLGKKCFALRIASTMGRDQGWLAEHMLVLGVESPSGKKAHVAAAFPSACGKTNFAMLIPPAAFDGWKITTIGDDIAWIKPGADGRLYAINPEAGYFGVAPGTNSHTNPNCMASLQRDVIFTNVALTDDGDVWWEGMTDTPPAHCIDWQGKDWTPEIAKATGAKAAHPNARFTVAATNNPALDANWDNPAGVAIDAFIFGGRRSTTVPLVSEARNWVEGVYMAATMGSETTAAAAGQQGVVRRDPFAMLPFMGYNMADYFQHWLDLGAKLKASGAKLPAIYCVNWFRKGADGKFVWPGYGENMRVLKWMLDRIDGNGGGTEHVFGVTPDLDDLNWQGLDFGADKFEAVTRIDAAEWRAEMALHDELFRQLGAKVPAELLQAKAAIEARLATLG</sequence>
<dbReference type="Proteomes" id="UP001076464">
    <property type="component" value="Unassembled WGS sequence"/>
</dbReference>
<keyword evidence="2" id="KW-1185">Reference proteome</keyword>
<evidence type="ECO:0000313" key="2">
    <source>
        <dbReference type="Proteomes" id="UP001076464"/>
    </source>
</evidence>
<dbReference type="EMBL" id="JAPPUY010000003">
    <property type="protein sequence ID" value="MCY4745982.1"/>
    <property type="molecule type" value="Genomic_DNA"/>
</dbReference>
<gene>
    <name evidence="1" type="ORF">NYO99_13435</name>
</gene>
<evidence type="ECO:0000313" key="1">
    <source>
        <dbReference type="EMBL" id="MCY4745982.1"/>
    </source>
</evidence>
<protein>
    <submittedName>
        <fullName evidence="1">Phosphoenolpyruvate carboxykinase (GTP)</fullName>
        <ecNumber evidence="1">4.1.1.32</ecNumber>
    </submittedName>
</protein>
<comment type="caution">
    <text evidence="1">The sequence shown here is derived from an EMBL/GenBank/DDBJ whole genome shotgun (WGS) entry which is preliminary data.</text>
</comment>